<dbReference type="EC" id="3.2.2.31" evidence="4 14"/>
<dbReference type="NCBIfam" id="TIGR01084">
    <property type="entry name" value="mutY"/>
    <property type="match status" value="1"/>
</dbReference>
<keyword evidence="10 14" id="KW-0408">Iron</keyword>
<evidence type="ECO:0000256" key="2">
    <source>
        <dbReference type="ARBA" id="ARBA00002933"/>
    </source>
</evidence>
<comment type="catalytic activity">
    <reaction evidence="1 14">
        <text>Hydrolyzes free adenine bases from 7,8-dihydro-8-oxoguanine:adenine mismatched double-stranded DNA, leaving an apurinic site.</text>
        <dbReference type="EC" id="3.2.2.31"/>
    </reaction>
</comment>
<dbReference type="SMART" id="SM00478">
    <property type="entry name" value="ENDO3c"/>
    <property type="match status" value="1"/>
</dbReference>
<dbReference type="Gene3D" id="3.90.79.10">
    <property type="entry name" value="Nucleoside Triphosphate Pyrophosphohydrolase"/>
    <property type="match status" value="1"/>
</dbReference>
<accession>A0A2A4SL35</accession>
<dbReference type="InterPro" id="IPR023170">
    <property type="entry name" value="HhH_base_excis_C"/>
</dbReference>
<evidence type="ECO:0000259" key="15">
    <source>
        <dbReference type="SMART" id="SM00478"/>
    </source>
</evidence>
<organism evidence="16 17">
    <name type="scientific">SAR324 cluster bacterium</name>
    <dbReference type="NCBI Taxonomy" id="2024889"/>
    <lineage>
        <taxon>Bacteria</taxon>
        <taxon>Deltaproteobacteria</taxon>
        <taxon>SAR324 cluster</taxon>
    </lineage>
</organism>
<protein>
    <recommendedName>
        <fullName evidence="5 14">Adenine DNA glycosylase</fullName>
        <ecNumber evidence="4 14">3.2.2.31</ecNumber>
    </recommendedName>
</protein>
<dbReference type="Gene3D" id="1.10.1670.10">
    <property type="entry name" value="Helix-hairpin-Helix base-excision DNA repair enzymes (C-terminal)"/>
    <property type="match status" value="1"/>
</dbReference>
<evidence type="ECO:0000313" key="16">
    <source>
        <dbReference type="EMBL" id="PCI21625.1"/>
    </source>
</evidence>
<keyword evidence="8 14" id="KW-0227">DNA damage</keyword>
<dbReference type="GO" id="GO:0034039">
    <property type="term" value="F:8-oxo-7,8-dihydroguanine DNA N-glycosylase activity"/>
    <property type="evidence" value="ECO:0007669"/>
    <property type="project" value="TreeGrafter"/>
</dbReference>
<reference evidence="17" key="1">
    <citation type="submission" date="2017-08" db="EMBL/GenBank/DDBJ databases">
        <title>A dynamic microbial community with high functional redundancy inhabits the cold, oxic subseafloor aquifer.</title>
        <authorList>
            <person name="Tully B.J."/>
            <person name="Wheat C.G."/>
            <person name="Glazer B.T."/>
            <person name="Huber J.A."/>
        </authorList>
    </citation>
    <scope>NUCLEOTIDE SEQUENCE [LARGE SCALE GENOMIC DNA]</scope>
</reference>
<dbReference type="Pfam" id="PF14815">
    <property type="entry name" value="NUDIX_4"/>
    <property type="match status" value="1"/>
</dbReference>
<dbReference type="InterPro" id="IPR015797">
    <property type="entry name" value="NUDIX_hydrolase-like_dom_sf"/>
</dbReference>
<evidence type="ECO:0000256" key="5">
    <source>
        <dbReference type="ARBA" id="ARBA00022023"/>
    </source>
</evidence>
<dbReference type="InterPro" id="IPR029119">
    <property type="entry name" value="MutY_C"/>
</dbReference>
<dbReference type="InterPro" id="IPR003265">
    <property type="entry name" value="HhH-GPD_domain"/>
</dbReference>
<dbReference type="GO" id="GO:0006284">
    <property type="term" value="P:base-excision repair"/>
    <property type="evidence" value="ECO:0007669"/>
    <property type="project" value="UniProtKB-UniRule"/>
</dbReference>
<keyword evidence="7" id="KW-0479">Metal-binding</keyword>
<dbReference type="Proteomes" id="UP000218113">
    <property type="component" value="Unassembled WGS sequence"/>
</dbReference>
<dbReference type="EMBL" id="NVSR01000179">
    <property type="protein sequence ID" value="PCI21625.1"/>
    <property type="molecule type" value="Genomic_DNA"/>
</dbReference>
<dbReference type="InterPro" id="IPR000445">
    <property type="entry name" value="HhH_motif"/>
</dbReference>
<dbReference type="SUPFAM" id="SSF55811">
    <property type="entry name" value="Nudix"/>
    <property type="match status" value="1"/>
</dbReference>
<evidence type="ECO:0000256" key="4">
    <source>
        <dbReference type="ARBA" id="ARBA00012045"/>
    </source>
</evidence>
<dbReference type="Gene3D" id="1.10.340.30">
    <property type="entry name" value="Hypothetical protein, domain 2"/>
    <property type="match status" value="1"/>
</dbReference>
<evidence type="ECO:0000256" key="8">
    <source>
        <dbReference type="ARBA" id="ARBA00022763"/>
    </source>
</evidence>
<dbReference type="CDD" id="cd03431">
    <property type="entry name" value="NUDIX_DNA_Glycosylase_C-MutY"/>
    <property type="match status" value="1"/>
</dbReference>
<keyword evidence="12" id="KW-0234">DNA repair</keyword>
<dbReference type="PANTHER" id="PTHR42944">
    <property type="entry name" value="ADENINE DNA GLYCOSYLASE"/>
    <property type="match status" value="1"/>
</dbReference>
<dbReference type="InterPro" id="IPR044298">
    <property type="entry name" value="MIG/MutY"/>
</dbReference>
<comment type="caution">
    <text evidence="16">The sequence shown here is derived from an EMBL/GenBank/DDBJ whole genome shotgun (WGS) entry which is preliminary data.</text>
</comment>
<dbReference type="AlphaFoldDB" id="A0A2A4SL35"/>
<dbReference type="GO" id="GO:0035485">
    <property type="term" value="F:adenine/guanine mispair binding"/>
    <property type="evidence" value="ECO:0007669"/>
    <property type="project" value="TreeGrafter"/>
</dbReference>
<name>A0A2A4SL35_9DELT</name>
<keyword evidence="11" id="KW-0411">Iron-sulfur</keyword>
<dbReference type="GO" id="GO:0000701">
    <property type="term" value="F:purine-specific mismatch base pair DNA N-glycosylase activity"/>
    <property type="evidence" value="ECO:0007669"/>
    <property type="project" value="UniProtKB-EC"/>
</dbReference>
<dbReference type="Pfam" id="PF00633">
    <property type="entry name" value="HHH"/>
    <property type="match status" value="1"/>
</dbReference>
<dbReference type="GO" id="GO:0006298">
    <property type="term" value="P:mismatch repair"/>
    <property type="evidence" value="ECO:0007669"/>
    <property type="project" value="TreeGrafter"/>
</dbReference>
<evidence type="ECO:0000256" key="9">
    <source>
        <dbReference type="ARBA" id="ARBA00022801"/>
    </source>
</evidence>
<dbReference type="SUPFAM" id="SSF48150">
    <property type="entry name" value="DNA-glycosylase"/>
    <property type="match status" value="1"/>
</dbReference>
<gene>
    <name evidence="16" type="primary">mutY</name>
    <name evidence="16" type="ORF">COB67_13955</name>
</gene>
<evidence type="ECO:0000313" key="17">
    <source>
        <dbReference type="Proteomes" id="UP000218113"/>
    </source>
</evidence>
<evidence type="ECO:0000256" key="7">
    <source>
        <dbReference type="ARBA" id="ARBA00022723"/>
    </source>
</evidence>
<evidence type="ECO:0000256" key="11">
    <source>
        <dbReference type="ARBA" id="ARBA00023014"/>
    </source>
</evidence>
<dbReference type="GO" id="GO:0046872">
    <property type="term" value="F:metal ion binding"/>
    <property type="evidence" value="ECO:0007669"/>
    <property type="project" value="UniProtKB-UniRule"/>
</dbReference>
<feature type="domain" description="HhH-GPD" evidence="15">
    <location>
        <begin position="58"/>
        <end position="209"/>
    </location>
</feature>
<dbReference type="InterPro" id="IPR011257">
    <property type="entry name" value="DNA_glycosylase"/>
</dbReference>
<evidence type="ECO:0000256" key="13">
    <source>
        <dbReference type="ARBA" id="ARBA00023295"/>
    </source>
</evidence>
<dbReference type="InterPro" id="IPR004036">
    <property type="entry name" value="Endonuclease-III-like_CS2"/>
</dbReference>
<dbReference type="InterPro" id="IPR005760">
    <property type="entry name" value="A/G_AdeGlyc_MutY"/>
</dbReference>
<keyword evidence="9" id="KW-0378">Hydrolase</keyword>
<dbReference type="PANTHER" id="PTHR42944:SF1">
    <property type="entry name" value="ADENINE DNA GLYCOSYLASE"/>
    <property type="match status" value="1"/>
</dbReference>
<dbReference type="GO" id="GO:0032357">
    <property type="term" value="F:oxidized purine DNA binding"/>
    <property type="evidence" value="ECO:0007669"/>
    <property type="project" value="TreeGrafter"/>
</dbReference>
<evidence type="ECO:0000256" key="6">
    <source>
        <dbReference type="ARBA" id="ARBA00022485"/>
    </source>
</evidence>
<evidence type="ECO:0000256" key="12">
    <source>
        <dbReference type="ARBA" id="ARBA00023204"/>
    </source>
</evidence>
<sequence>MNLSDLFLSPVTPYFMSNSVDQLPEIHQKLCIWFEDQQRSLPWRETYDPYQVWISEIMAQQTRMDTVIGYFHRWMEKYPTIQDLAKAEEEELLKLWEGLGYYSRARNILKTAKVLQQDFGNQLPQDRKALESLPGIGSYTAGAIASIAYQQEEPIIDGNVQRVFSRLFDWKEDVAKSVSKKFFTQKGQELLLNGKARCFNQALMELGALICQPQNPSCTDCPLEVHCHAKAKDTIALRPVKAKRPSTIKKNVILFVIQSGNKYYLEKQAKGALWANMWSFPYFDFKQQGSSLEVAAEDLLREKFQLRKNFRFLSPFAHSVTRYRIQAYPLLVDSFEATEENWSKDFSGQWFSLQELEELSLPKSGVMIRQQLQDH</sequence>
<keyword evidence="6" id="KW-0004">4Fe-4S</keyword>
<evidence type="ECO:0000256" key="3">
    <source>
        <dbReference type="ARBA" id="ARBA00008343"/>
    </source>
</evidence>
<evidence type="ECO:0000256" key="10">
    <source>
        <dbReference type="ARBA" id="ARBA00023004"/>
    </source>
</evidence>
<evidence type="ECO:0000256" key="1">
    <source>
        <dbReference type="ARBA" id="ARBA00000843"/>
    </source>
</evidence>
<dbReference type="GO" id="GO:0051539">
    <property type="term" value="F:4 iron, 4 sulfur cluster binding"/>
    <property type="evidence" value="ECO:0007669"/>
    <property type="project" value="UniProtKB-UniRule"/>
</dbReference>
<comment type="similarity">
    <text evidence="3 14">Belongs to the Nth/MutY family.</text>
</comment>
<dbReference type="CDD" id="cd00056">
    <property type="entry name" value="ENDO3c"/>
    <property type="match status" value="1"/>
</dbReference>
<keyword evidence="13 14" id="KW-0326">Glycosidase</keyword>
<dbReference type="FunFam" id="1.10.340.30:FF:000002">
    <property type="entry name" value="Adenine DNA glycosylase"/>
    <property type="match status" value="1"/>
</dbReference>
<dbReference type="Pfam" id="PF00730">
    <property type="entry name" value="HhH-GPD"/>
    <property type="match status" value="1"/>
</dbReference>
<dbReference type="PROSITE" id="PS01155">
    <property type="entry name" value="ENDONUCLEASE_III_2"/>
    <property type="match status" value="1"/>
</dbReference>
<evidence type="ECO:0000256" key="14">
    <source>
        <dbReference type="RuleBase" id="RU365096"/>
    </source>
</evidence>
<proteinExistence type="inferred from homology"/>
<comment type="cofactor">
    <cofactor evidence="14">
        <name>[4Fe-4S] cluster</name>
        <dbReference type="ChEBI" id="CHEBI:49883"/>
    </cofactor>
    <text evidence="14">Binds 1 [4Fe-4S] cluster.</text>
</comment>
<comment type="function">
    <text evidence="2">Adenine glycosylase active on G-A mispairs. MutY also corrects error-prone DNA synthesis past GO lesions which are due to the oxidatively damaged form of guanine: 7,8-dihydro-8-oxoguanine (8-oxo-dGTP).</text>
</comment>